<proteinExistence type="predicted"/>
<dbReference type="STRING" id="28134.SAMN05444288_1006"/>
<accession>E7RSR4</accession>
<protein>
    <submittedName>
        <fullName evidence="2">Competence/damage-inducible domain protein CinA</fullName>
    </submittedName>
</protein>
<dbReference type="RefSeq" id="WP_004370561.1">
    <property type="nucleotide sequence ID" value="NZ_GL833119.1"/>
</dbReference>
<dbReference type="SUPFAM" id="SSF142433">
    <property type="entry name" value="CinA-like"/>
    <property type="match status" value="1"/>
</dbReference>
<dbReference type="HOGENOM" id="CLU_030805_1_2_10"/>
<dbReference type="AlphaFoldDB" id="E7RSR4"/>
<dbReference type="Gene3D" id="3.90.950.20">
    <property type="entry name" value="CinA-like"/>
    <property type="match status" value="1"/>
</dbReference>
<evidence type="ECO:0000259" key="1">
    <source>
        <dbReference type="Pfam" id="PF02464"/>
    </source>
</evidence>
<evidence type="ECO:0000313" key="2">
    <source>
        <dbReference type="EMBL" id="EFZ36265.1"/>
    </source>
</evidence>
<dbReference type="NCBIfam" id="TIGR00199">
    <property type="entry name" value="PncC_domain"/>
    <property type="match status" value="1"/>
</dbReference>
<name>E7RSR4_9BACT</name>
<evidence type="ECO:0000313" key="3">
    <source>
        <dbReference type="Proteomes" id="UP000005580"/>
    </source>
</evidence>
<dbReference type="eggNOG" id="COG1546">
    <property type="taxonomic scope" value="Bacteria"/>
</dbReference>
<dbReference type="Proteomes" id="UP000005580">
    <property type="component" value="Unassembled WGS sequence"/>
</dbReference>
<reference evidence="2" key="1">
    <citation type="submission" date="2011-01" db="EMBL/GenBank/DDBJ databases">
        <authorList>
            <person name="Muzny D."/>
            <person name="Qin X."/>
            <person name="Buhay C."/>
            <person name="Dugan-Rocha S."/>
            <person name="Ding Y."/>
            <person name="Chen G."/>
            <person name="Hawes A."/>
            <person name="Holder M."/>
            <person name="Jhangiani S."/>
            <person name="Johnson A."/>
            <person name="Khan Z."/>
            <person name="Li Z."/>
            <person name="Liu W."/>
            <person name="Liu X."/>
            <person name="Perez L."/>
            <person name="Shen H."/>
            <person name="Wang Q."/>
            <person name="Watt J."/>
            <person name="Xi L."/>
            <person name="Xin Y."/>
            <person name="Zhou J."/>
            <person name="Deng J."/>
            <person name="Jiang H."/>
            <person name="Liu Y."/>
            <person name="Qu J."/>
            <person name="Song X.-Z."/>
            <person name="Zhang L."/>
            <person name="Villasana D."/>
            <person name="Johnson A."/>
            <person name="Liu J."/>
            <person name="Liyanage D."/>
            <person name="Lorensuhewa L."/>
            <person name="Robinson T."/>
            <person name="Song A."/>
            <person name="Song B.-B."/>
            <person name="Dinh H."/>
            <person name="Thornton R."/>
            <person name="Coyle M."/>
            <person name="Francisco L."/>
            <person name="Jackson L."/>
            <person name="Javaid M."/>
            <person name="Korchina V."/>
            <person name="Kovar C."/>
            <person name="Mata R."/>
            <person name="Mathew T."/>
            <person name="Ngo R."/>
            <person name="Nguyen L."/>
            <person name="Nguyen N."/>
            <person name="Okwuonu G."/>
            <person name="Ongeri F."/>
            <person name="Pham C."/>
            <person name="Simmons D."/>
            <person name="Wilczek-Boney K."/>
            <person name="Hale W."/>
            <person name="Jakkamsetti A."/>
            <person name="Pham P."/>
            <person name="Ruth R."/>
            <person name="San Lucas F."/>
            <person name="Warren J."/>
            <person name="Zhang J."/>
            <person name="Zhao Z."/>
            <person name="Zhou C."/>
            <person name="Zhu D."/>
            <person name="Lee S."/>
            <person name="Bess C."/>
            <person name="Blankenburg K."/>
            <person name="Forbes L."/>
            <person name="Fu Q."/>
            <person name="Gubbala S."/>
            <person name="Hirani K."/>
            <person name="Jayaseelan J.C."/>
            <person name="Lara F."/>
            <person name="Munidasa M."/>
            <person name="Palculict T."/>
            <person name="Patil S."/>
            <person name="Pu L.-L."/>
            <person name="Saada N."/>
            <person name="Tang L."/>
            <person name="Weissenberger G."/>
            <person name="Zhu Y."/>
            <person name="Hemphill L."/>
            <person name="Shang Y."/>
            <person name="Youmans B."/>
            <person name="Ayvaz T."/>
            <person name="Ross M."/>
            <person name="Santibanez J."/>
            <person name="Aqrawi P."/>
            <person name="Gross S."/>
            <person name="Joshi V."/>
            <person name="Fowler G."/>
            <person name="Nazareth L."/>
            <person name="Reid J."/>
            <person name="Worley K."/>
            <person name="Petrosino J."/>
            <person name="Highlander S."/>
            <person name="Gibbs R."/>
        </authorList>
    </citation>
    <scope>NUCLEOTIDE SEQUENCE [LARGE SCALE GENOMIC DNA]</scope>
    <source>
        <strain evidence="2">ATCC 33269</strain>
    </source>
</reference>
<feature type="domain" description="CinA C-terminal" evidence="1">
    <location>
        <begin position="8"/>
        <end position="157"/>
    </location>
</feature>
<organism evidence="2 3">
    <name type="scientific">Hoylesella oralis ATCC 33269</name>
    <dbReference type="NCBI Taxonomy" id="873533"/>
    <lineage>
        <taxon>Bacteria</taxon>
        <taxon>Pseudomonadati</taxon>
        <taxon>Bacteroidota</taxon>
        <taxon>Bacteroidia</taxon>
        <taxon>Bacteroidales</taxon>
        <taxon>Prevotellaceae</taxon>
        <taxon>Hoylesella</taxon>
    </lineage>
</organism>
<keyword evidence="3" id="KW-1185">Reference proteome</keyword>
<comment type="caution">
    <text evidence="2">The sequence shown here is derived from an EMBL/GenBank/DDBJ whole genome shotgun (WGS) entry which is preliminary data.</text>
</comment>
<dbReference type="InterPro" id="IPR036653">
    <property type="entry name" value="CinA-like_C"/>
</dbReference>
<sequence length="172" mass="18444">MELESKVLSKELQQLLYDNKKTLGTAESCTGGRIAEAIIAAPGASNYFKGGIIAYTNGIKEELLHVDHQTLEEKTAVSEEVAIQMVKGACKVLHCDYAISATGIAGPGGGTVSIPVGTIWIACGTKDKAHTYKLEEDFGRDINLAIATNKVLRLFLDFLKGENINEISESEG</sequence>
<dbReference type="Pfam" id="PF02464">
    <property type="entry name" value="CinA"/>
    <property type="match status" value="1"/>
</dbReference>
<dbReference type="InterPro" id="IPR008136">
    <property type="entry name" value="CinA_C"/>
</dbReference>
<dbReference type="EMBL" id="AEPE02000006">
    <property type="protein sequence ID" value="EFZ36265.1"/>
    <property type="molecule type" value="Genomic_DNA"/>
</dbReference>
<gene>
    <name evidence="2" type="primary">cinA</name>
    <name evidence="2" type="ORF">HMPREF0663_12332</name>
</gene>